<proteinExistence type="predicted"/>
<dbReference type="Gene3D" id="3.30.428.10">
    <property type="entry name" value="HIT-like"/>
    <property type="match status" value="1"/>
</dbReference>
<dbReference type="PANTHER" id="PTHR42997:SF1">
    <property type="entry name" value="AP-4-A PHOSPHORYLASE"/>
    <property type="match status" value="1"/>
</dbReference>
<organism evidence="6">
    <name type="scientific">Ignavibacterium album</name>
    <dbReference type="NCBI Taxonomy" id="591197"/>
    <lineage>
        <taxon>Bacteria</taxon>
        <taxon>Pseudomonadati</taxon>
        <taxon>Ignavibacteriota</taxon>
        <taxon>Ignavibacteria</taxon>
        <taxon>Ignavibacteriales</taxon>
        <taxon>Ignavibacteriaceae</taxon>
        <taxon>Ignavibacterium</taxon>
    </lineage>
</organism>
<dbReference type="InterPro" id="IPR039383">
    <property type="entry name" value="FHIT"/>
</dbReference>
<evidence type="ECO:0000259" key="5">
    <source>
        <dbReference type="PROSITE" id="PS51084"/>
    </source>
</evidence>
<dbReference type="InterPro" id="IPR052908">
    <property type="entry name" value="AP-4-A_phosphorylase"/>
</dbReference>
<dbReference type="GO" id="GO:0000166">
    <property type="term" value="F:nucleotide binding"/>
    <property type="evidence" value="ECO:0007669"/>
    <property type="project" value="UniProtKB-KW"/>
</dbReference>
<dbReference type="RefSeq" id="WP_304148256.1">
    <property type="nucleotide sequence ID" value="NZ_JAOAIE010000129.1"/>
</dbReference>
<protein>
    <submittedName>
        <fullName evidence="6">HIT domain-containing protein</fullName>
    </submittedName>
</protein>
<name>A0A7V2ZJQ5_9BACT</name>
<dbReference type="PANTHER" id="PTHR42997">
    <property type="entry name" value="HIT FAMILY HYDROLASE"/>
    <property type="match status" value="1"/>
</dbReference>
<dbReference type="AlphaFoldDB" id="A0A7V2ZJQ5"/>
<sequence length="172" mass="19693">MEKLWSPWRSKYIESFKSDEDKSKCIFCQMNDLKAEDTNNLVVYQGNLAFVVLNLYPYNNGHLMIVPKRHTNDFPNLTKDEIAECMELLQKSELALRKVMSPHGFNLGANIGRVSGAGIEEHIHFHIVPRWNGDTNFMPVIGEVKVISQDLLETKIKLLEAFNDLNNQSGNK</sequence>
<feature type="short sequence motif" description="Histidine triad motif" evidence="4">
    <location>
        <begin position="122"/>
        <end position="126"/>
    </location>
</feature>
<dbReference type="GO" id="GO:0003824">
    <property type="term" value="F:catalytic activity"/>
    <property type="evidence" value="ECO:0007669"/>
    <property type="project" value="InterPro"/>
</dbReference>
<comment type="caution">
    <text evidence="6">The sequence shown here is derived from an EMBL/GenBank/DDBJ whole genome shotgun (WGS) entry which is preliminary data.</text>
</comment>
<evidence type="ECO:0000256" key="3">
    <source>
        <dbReference type="PIRSR" id="PIRSR639383-2"/>
    </source>
</evidence>
<evidence type="ECO:0000256" key="1">
    <source>
        <dbReference type="ARBA" id="ARBA00022741"/>
    </source>
</evidence>
<evidence type="ECO:0000313" key="6">
    <source>
        <dbReference type="EMBL" id="HFI91180.1"/>
    </source>
</evidence>
<evidence type="ECO:0000256" key="2">
    <source>
        <dbReference type="PIRSR" id="PIRSR639383-1"/>
    </source>
</evidence>
<dbReference type="InterPro" id="IPR011146">
    <property type="entry name" value="HIT-like"/>
</dbReference>
<accession>A0A7V2ZJQ5</accession>
<feature type="binding site" evidence="3">
    <location>
        <position position="54"/>
    </location>
    <ligand>
        <name>substrate</name>
    </ligand>
</feature>
<keyword evidence="1" id="KW-0547">Nucleotide-binding</keyword>
<gene>
    <name evidence="6" type="ORF">ENS31_06555</name>
</gene>
<evidence type="ECO:0000256" key="4">
    <source>
        <dbReference type="PROSITE-ProRule" id="PRU00464"/>
    </source>
</evidence>
<dbReference type="SUPFAM" id="SSF54197">
    <property type="entry name" value="HIT-like"/>
    <property type="match status" value="1"/>
</dbReference>
<dbReference type="Pfam" id="PF01230">
    <property type="entry name" value="HIT"/>
    <property type="match status" value="1"/>
</dbReference>
<feature type="binding site" evidence="3">
    <location>
        <position position="126"/>
    </location>
    <ligand>
        <name>substrate</name>
    </ligand>
</feature>
<dbReference type="CDD" id="cd01275">
    <property type="entry name" value="FHIT"/>
    <property type="match status" value="1"/>
</dbReference>
<feature type="active site" description="Tele-AMP-histidine intermediate" evidence="2">
    <location>
        <position position="124"/>
    </location>
</feature>
<feature type="domain" description="HIT" evidence="5">
    <location>
        <begin position="26"/>
        <end position="137"/>
    </location>
</feature>
<dbReference type="EMBL" id="DSUJ01000008">
    <property type="protein sequence ID" value="HFI91180.1"/>
    <property type="molecule type" value="Genomic_DNA"/>
</dbReference>
<dbReference type="PROSITE" id="PS51084">
    <property type="entry name" value="HIT_2"/>
    <property type="match status" value="1"/>
</dbReference>
<reference evidence="6" key="1">
    <citation type="journal article" date="2020" name="mSystems">
        <title>Genome- and Community-Level Interaction Insights into Carbon Utilization and Element Cycling Functions of Hydrothermarchaeota in Hydrothermal Sediment.</title>
        <authorList>
            <person name="Zhou Z."/>
            <person name="Liu Y."/>
            <person name="Xu W."/>
            <person name="Pan J."/>
            <person name="Luo Z.H."/>
            <person name="Li M."/>
        </authorList>
    </citation>
    <scope>NUCLEOTIDE SEQUENCE [LARGE SCALE GENOMIC DNA]</scope>
    <source>
        <strain evidence="6">SpSt-479</strain>
    </source>
</reference>
<dbReference type="InterPro" id="IPR036265">
    <property type="entry name" value="HIT-like_sf"/>
</dbReference>